<proteinExistence type="predicted"/>
<gene>
    <name evidence="10" type="ORF">HHUSO_G35542</name>
</gene>
<dbReference type="InterPro" id="IPR013621">
    <property type="entry name" value="Ion_trans_N"/>
</dbReference>
<evidence type="ECO:0000256" key="3">
    <source>
        <dbReference type="ARBA" id="ARBA00022826"/>
    </source>
</evidence>
<sequence>MDGGDAGKDGCTTPSASAVIRGAIVAVNSHQESNRRGKGSLPSLVYRRAAAPDWEMEETELGAGREAVGRRFPAGDSVSMSGGQRGGRGSTGSSAGEAAAKKDAASQRQEHSVTGSSAREPVSRFRITAASSPTLGPAQLRQQPASSSSQSIPQRSVGFSRATRASVSSSAGEATPDQIVPAASAEAEAEDYSYSNQSTYMQRQFAAMLQPGVNKFSLRMFGSHKAVELEQARVKSAGSWIIHPYSDFRFYWDLIMLFLMVGNLIILPVGITFFKDENTPPWIVFNVVSDTLFLVDLVLNFRTGIVKEDNTEIILDPHEIRTRYLKSWFLVDFVSSIPVDYIFLVVDLETHVDSEMYRTARALRIVRFTKILSLLRLLRLSRLIRYIHQWEEVRETG</sequence>
<keyword evidence="3" id="KW-0406">Ion transport</keyword>
<dbReference type="Pfam" id="PF00520">
    <property type="entry name" value="Ion_trans"/>
    <property type="match status" value="1"/>
</dbReference>
<comment type="caution">
    <text evidence="10">The sequence shown here is derived from an EMBL/GenBank/DDBJ whole genome shotgun (WGS) entry which is preliminary data.</text>
</comment>
<dbReference type="EMBL" id="JAHFZB010000051">
    <property type="protein sequence ID" value="KAK6467153.1"/>
    <property type="molecule type" value="Genomic_DNA"/>
</dbReference>
<dbReference type="InterPro" id="IPR051413">
    <property type="entry name" value="K/Na_HCN_channel"/>
</dbReference>
<dbReference type="PANTHER" id="PTHR45689:SF7">
    <property type="entry name" value="POTASSIUM_SODIUM HYPERPOLARIZATION-ACTIVATED CYCLIC NUCLEOTIDE-GATED CHANNEL 3"/>
    <property type="match status" value="1"/>
</dbReference>
<dbReference type="SUPFAM" id="SSF81324">
    <property type="entry name" value="Voltage-gated potassium channels"/>
    <property type="match status" value="1"/>
</dbReference>
<feature type="region of interest" description="Disordered" evidence="6">
    <location>
        <begin position="55"/>
        <end position="178"/>
    </location>
</feature>
<organism evidence="10 11">
    <name type="scientific">Huso huso</name>
    <name type="common">Beluga</name>
    <name type="synonym">Acipenser huso</name>
    <dbReference type="NCBI Taxonomy" id="61971"/>
    <lineage>
        <taxon>Eukaryota</taxon>
        <taxon>Metazoa</taxon>
        <taxon>Chordata</taxon>
        <taxon>Craniata</taxon>
        <taxon>Vertebrata</taxon>
        <taxon>Euteleostomi</taxon>
        <taxon>Actinopterygii</taxon>
        <taxon>Chondrostei</taxon>
        <taxon>Acipenseriformes</taxon>
        <taxon>Acipenseridae</taxon>
        <taxon>Huso</taxon>
    </lineage>
</organism>
<keyword evidence="5 7" id="KW-0472">Membrane</keyword>
<evidence type="ECO:0000313" key="10">
    <source>
        <dbReference type="EMBL" id="KAK6467153.1"/>
    </source>
</evidence>
<comment type="subcellular location">
    <subcellularLocation>
        <location evidence="1">Membrane</location>
        <topology evidence="1">Multi-pass membrane protein</topology>
    </subcellularLocation>
</comment>
<evidence type="ECO:0000256" key="1">
    <source>
        <dbReference type="ARBA" id="ARBA00004141"/>
    </source>
</evidence>
<feature type="domain" description="Ion transport" evidence="8">
    <location>
        <begin position="250"/>
        <end position="394"/>
    </location>
</feature>
<accession>A0ABR0Y3M5</accession>
<protein>
    <submittedName>
        <fullName evidence="10">Potassium/sodium hyperpolarization-activated cyclic nucleotide-gated channel 3</fullName>
    </submittedName>
</protein>
<evidence type="ECO:0000259" key="9">
    <source>
        <dbReference type="Pfam" id="PF08412"/>
    </source>
</evidence>
<dbReference type="InterPro" id="IPR005821">
    <property type="entry name" value="Ion_trans_dom"/>
</dbReference>
<keyword evidence="3" id="KW-0631">Potassium channel</keyword>
<reference evidence="10 11" key="1">
    <citation type="submission" date="2021-05" db="EMBL/GenBank/DDBJ databases">
        <authorList>
            <person name="Zahm M."/>
            <person name="Klopp C."/>
            <person name="Cabau C."/>
            <person name="Kuhl H."/>
            <person name="Suciu R."/>
            <person name="Ciorpac M."/>
            <person name="Holostenco D."/>
            <person name="Gessner J."/>
            <person name="Wuertz S."/>
            <person name="Hohne C."/>
            <person name="Stock M."/>
            <person name="Gislard M."/>
            <person name="Lluch J."/>
            <person name="Milhes M."/>
            <person name="Lampietro C."/>
            <person name="Lopez Roques C."/>
            <person name="Donnadieu C."/>
            <person name="Du K."/>
            <person name="Schartl M."/>
            <person name="Guiguen Y."/>
        </authorList>
    </citation>
    <scope>NUCLEOTIDE SEQUENCE [LARGE SCALE GENOMIC DNA]</scope>
    <source>
        <strain evidence="10">Hh-F2</strain>
        <tissue evidence="10">Blood</tissue>
    </source>
</reference>
<feature type="compositionally biased region" description="Low complexity" evidence="6">
    <location>
        <begin position="137"/>
        <end position="171"/>
    </location>
</feature>
<feature type="domain" description="Ion transport N-terminal" evidence="9">
    <location>
        <begin position="206"/>
        <end position="248"/>
    </location>
</feature>
<dbReference type="Gene3D" id="1.10.287.70">
    <property type="match status" value="1"/>
</dbReference>
<evidence type="ECO:0000313" key="11">
    <source>
        <dbReference type="Proteomes" id="UP001369086"/>
    </source>
</evidence>
<keyword evidence="3" id="KW-0407">Ion channel</keyword>
<evidence type="ECO:0000256" key="7">
    <source>
        <dbReference type="SAM" id="Phobius"/>
    </source>
</evidence>
<feature type="transmembrane region" description="Helical" evidence="7">
    <location>
        <begin position="280"/>
        <end position="299"/>
    </location>
</feature>
<evidence type="ECO:0000256" key="6">
    <source>
        <dbReference type="SAM" id="MobiDB-lite"/>
    </source>
</evidence>
<keyword evidence="3" id="KW-0813">Transport</keyword>
<dbReference type="Proteomes" id="UP001369086">
    <property type="component" value="Unassembled WGS sequence"/>
</dbReference>
<keyword evidence="3" id="KW-0630">Potassium</keyword>
<evidence type="ECO:0000256" key="5">
    <source>
        <dbReference type="ARBA" id="ARBA00023136"/>
    </source>
</evidence>
<name>A0ABR0Y3M5_HUSHU</name>
<evidence type="ECO:0000256" key="4">
    <source>
        <dbReference type="ARBA" id="ARBA00022989"/>
    </source>
</evidence>
<feature type="transmembrane region" description="Helical" evidence="7">
    <location>
        <begin position="250"/>
        <end position="274"/>
    </location>
</feature>
<evidence type="ECO:0000259" key="8">
    <source>
        <dbReference type="Pfam" id="PF00520"/>
    </source>
</evidence>
<keyword evidence="2 7" id="KW-0812">Transmembrane</keyword>
<dbReference type="PANTHER" id="PTHR45689">
    <property type="entry name" value="I[[H]] CHANNEL, ISOFORM E"/>
    <property type="match status" value="1"/>
</dbReference>
<keyword evidence="4 7" id="KW-1133">Transmembrane helix</keyword>
<feature type="compositionally biased region" description="Basic and acidic residues" evidence="6">
    <location>
        <begin position="99"/>
        <end position="111"/>
    </location>
</feature>
<keyword evidence="11" id="KW-1185">Reference proteome</keyword>
<dbReference type="Pfam" id="PF08412">
    <property type="entry name" value="Ion_trans_N"/>
    <property type="match status" value="1"/>
</dbReference>
<keyword evidence="3" id="KW-0633">Potassium transport</keyword>
<evidence type="ECO:0000256" key="2">
    <source>
        <dbReference type="ARBA" id="ARBA00022692"/>
    </source>
</evidence>